<protein>
    <recommendedName>
        <fullName evidence="2">ABM domain-containing protein</fullName>
    </recommendedName>
</protein>
<evidence type="ECO:0008006" key="2">
    <source>
        <dbReference type="Google" id="ProtNLM"/>
    </source>
</evidence>
<dbReference type="AlphaFoldDB" id="A0A381PS80"/>
<accession>A0A381PS80</accession>
<dbReference type="SUPFAM" id="SSF54909">
    <property type="entry name" value="Dimeric alpha+beta barrel"/>
    <property type="match status" value="1"/>
</dbReference>
<evidence type="ECO:0000313" key="1">
    <source>
        <dbReference type="EMBL" id="SUZ68937.1"/>
    </source>
</evidence>
<sequence length="134" mass="15699">MKKSKLQFQFINMSDEMETYIVTIYAKFEHADEVANYYTGIQSLYQEASGFISRKVYRAKTGAMVEAVLNTYSKDELKGNPEEAHAQGEHFVIIEEWQSIQDRINFGRSLSKEHHMKVVPYILPEHSHEFYKNI</sequence>
<reference evidence="1" key="1">
    <citation type="submission" date="2018-05" db="EMBL/GenBank/DDBJ databases">
        <authorList>
            <person name="Lanie J.A."/>
            <person name="Ng W.-L."/>
            <person name="Kazmierczak K.M."/>
            <person name="Andrzejewski T.M."/>
            <person name="Davidsen T.M."/>
            <person name="Wayne K.J."/>
            <person name="Tettelin H."/>
            <person name="Glass J.I."/>
            <person name="Rusch D."/>
            <person name="Podicherti R."/>
            <person name="Tsui H.-C.T."/>
            <person name="Winkler M.E."/>
        </authorList>
    </citation>
    <scope>NUCLEOTIDE SEQUENCE</scope>
</reference>
<dbReference type="EMBL" id="UINC01001048">
    <property type="protein sequence ID" value="SUZ68937.1"/>
    <property type="molecule type" value="Genomic_DNA"/>
</dbReference>
<organism evidence="1">
    <name type="scientific">marine metagenome</name>
    <dbReference type="NCBI Taxonomy" id="408172"/>
    <lineage>
        <taxon>unclassified sequences</taxon>
        <taxon>metagenomes</taxon>
        <taxon>ecological metagenomes</taxon>
    </lineage>
</organism>
<gene>
    <name evidence="1" type="ORF">METZ01_LOCUS21791</name>
</gene>
<name>A0A381PS80_9ZZZZ</name>
<proteinExistence type="predicted"/>
<dbReference type="InterPro" id="IPR011008">
    <property type="entry name" value="Dimeric_a/b-barrel"/>
</dbReference>